<comment type="caution">
    <text evidence="3">The sequence shown here is derived from an EMBL/GenBank/DDBJ whole genome shotgun (WGS) entry which is preliminary data.</text>
</comment>
<sequence>MIKNFFIVSLLLANIMSGAAYIDDSMMRKYSTSYDPTTMWSPKSLGGLQPKTTPEAPSRPRTRIVPISPDTPRKEVEDAVNTRPGVTRFNVDEIIRAEYDAWAFRYGKTKQDDRFHIFRSNFMKQMDFNLKTGKFFLLNEYGDMTSEEYEAKSVDYLENLDDGAVKAVLSQVVDEDNESDDADLKLNKSSKWSQHLFAMDVEEEIDEAQDTVLEAKIVDDNNEGKVDEGSDAQIFVNQKQSQEDAPVTETHRIFSMGNSVQRAASPEVQSSRHSRTSNSNQKQEVRGPNTTRKGGFSVTFSSLFGSVAPMGSSVGSRKTIL</sequence>
<feature type="chain" id="PRO_5039890778" description="Cathepsin propeptide inhibitor domain-containing protein" evidence="2">
    <location>
        <begin position="21"/>
        <end position="321"/>
    </location>
</feature>
<reference evidence="3" key="2">
    <citation type="submission" date="2021-04" db="EMBL/GenBank/DDBJ databases">
        <authorList>
            <person name="Podell S."/>
        </authorList>
    </citation>
    <scope>NUCLEOTIDE SEQUENCE</scope>
    <source>
        <strain evidence="3">Hildebrandi</strain>
    </source>
</reference>
<evidence type="ECO:0000313" key="3">
    <source>
        <dbReference type="EMBL" id="KAG7355619.1"/>
    </source>
</evidence>
<evidence type="ECO:0000313" key="4">
    <source>
        <dbReference type="Proteomes" id="UP000693970"/>
    </source>
</evidence>
<evidence type="ECO:0000256" key="1">
    <source>
        <dbReference type="SAM" id="MobiDB-lite"/>
    </source>
</evidence>
<dbReference type="AlphaFoldDB" id="A0A9K3PSC6"/>
<feature type="region of interest" description="Disordered" evidence="1">
    <location>
        <begin position="41"/>
        <end position="75"/>
    </location>
</feature>
<name>A0A9K3PSC6_9STRA</name>
<keyword evidence="4" id="KW-1185">Reference proteome</keyword>
<gene>
    <name evidence="3" type="ORF">IV203_000305</name>
</gene>
<organism evidence="3 4">
    <name type="scientific">Nitzschia inconspicua</name>
    <dbReference type="NCBI Taxonomy" id="303405"/>
    <lineage>
        <taxon>Eukaryota</taxon>
        <taxon>Sar</taxon>
        <taxon>Stramenopiles</taxon>
        <taxon>Ochrophyta</taxon>
        <taxon>Bacillariophyta</taxon>
        <taxon>Bacillariophyceae</taxon>
        <taxon>Bacillariophycidae</taxon>
        <taxon>Bacillariales</taxon>
        <taxon>Bacillariaceae</taxon>
        <taxon>Nitzschia</taxon>
    </lineage>
</organism>
<dbReference type="Proteomes" id="UP000693970">
    <property type="component" value="Unassembled WGS sequence"/>
</dbReference>
<reference evidence="3" key="1">
    <citation type="journal article" date="2021" name="Sci. Rep.">
        <title>Diploid genomic architecture of Nitzschia inconspicua, an elite biomass production diatom.</title>
        <authorList>
            <person name="Oliver A."/>
            <person name="Podell S."/>
            <person name="Pinowska A."/>
            <person name="Traller J.C."/>
            <person name="Smith S.R."/>
            <person name="McClure R."/>
            <person name="Beliaev A."/>
            <person name="Bohutskyi P."/>
            <person name="Hill E.A."/>
            <person name="Rabines A."/>
            <person name="Zheng H."/>
            <person name="Allen L.Z."/>
            <person name="Kuo A."/>
            <person name="Grigoriev I.V."/>
            <person name="Allen A.E."/>
            <person name="Hazlebeck D."/>
            <person name="Allen E.E."/>
        </authorList>
    </citation>
    <scope>NUCLEOTIDE SEQUENCE</scope>
    <source>
        <strain evidence="3">Hildebrandi</strain>
    </source>
</reference>
<evidence type="ECO:0000256" key="2">
    <source>
        <dbReference type="SAM" id="SignalP"/>
    </source>
</evidence>
<proteinExistence type="predicted"/>
<evidence type="ECO:0008006" key="5">
    <source>
        <dbReference type="Google" id="ProtNLM"/>
    </source>
</evidence>
<dbReference type="EMBL" id="JAGRRH010000015">
    <property type="protein sequence ID" value="KAG7355619.1"/>
    <property type="molecule type" value="Genomic_DNA"/>
</dbReference>
<feature type="region of interest" description="Disordered" evidence="1">
    <location>
        <begin position="259"/>
        <end position="294"/>
    </location>
</feature>
<protein>
    <recommendedName>
        <fullName evidence="5">Cathepsin propeptide inhibitor domain-containing protein</fullName>
    </recommendedName>
</protein>
<feature type="signal peptide" evidence="2">
    <location>
        <begin position="1"/>
        <end position="20"/>
    </location>
</feature>
<dbReference type="OrthoDB" id="10644717at2759"/>
<keyword evidence="2" id="KW-0732">Signal</keyword>
<accession>A0A9K3PSC6</accession>